<feature type="transmembrane region" description="Helical" evidence="5">
    <location>
        <begin position="250"/>
        <end position="270"/>
    </location>
</feature>
<dbReference type="OrthoDB" id="5317164at2"/>
<accession>A0A3P1WUB8</accession>
<evidence type="ECO:0000256" key="2">
    <source>
        <dbReference type="ARBA" id="ARBA00022692"/>
    </source>
</evidence>
<dbReference type="InterPro" id="IPR052524">
    <property type="entry name" value="MFS_Cyanate_Porter"/>
</dbReference>
<feature type="transmembrane region" description="Helical" evidence="5">
    <location>
        <begin position="134"/>
        <end position="160"/>
    </location>
</feature>
<dbReference type="InterPro" id="IPR036259">
    <property type="entry name" value="MFS_trans_sf"/>
</dbReference>
<evidence type="ECO:0000259" key="6">
    <source>
        <dbReference type="PROSITE" id="PS50850"/>
    </source>
</evidence>
<evidence type="ECO:0000256" key="5">
    <source>
        <dbReference type="SAM" id="Phobius"/>
    </source>
</evidence>
<comment type="subcellular location">
    <subcellularLocation>
        <location evidence="1">Cell membrane</location>
        <topology evidence="1">Multi-pass membrane protein</topology>
    </subcellularLocation>
</comment>
<dbReference type="SUPFAM" id="SSF103473">
    <property type="entry name" value="MFS general substrate transporter"/>
    <property type="match status" value="1"/>
</dbReference>
<dbReference type="GO" id="GO:0022857">
    <property type="term" value="F:transmembrane transporter activity"/>
    <property type="evidence" value="ECO:0007669"/>
    <property type="project" value="InterPro"/>
</dbReference>
<dbReference type="PROSITE" id="PS50850">
    <property type="entry name" value="MFS"/>
    <property type="match status" value="1"/>
</dbReference>
<dbReference type="PANTHER" id="PTHR23523:SF2">
    <property type="entry name" value="2-NITROIMIDAZOLE TRANSPORTER"/>
    <property type="match status" value="1"/>
</dbReference>
<evidence type="ECO:0000313" key="8">
    <source>
        <dbReference type="Proteomes" id="UP000280935"/>
    </source>
</evidence>
<dbReference type="RefSeq" id="WP_125227885.1">
    <property type="nucleotide sequence ID" value="NZ_RQYT01000014.1"/>
</dbReference>
<feature type="transmembrane region" description="Helical" evidence="5">
    <location>
        <begin position="277"/>
        <end position="297"/>
    </location>
</feature>
<proteinExistence type="predicted"/>
<evidence type="ECO:0000256" key="4">
    <source>
        <dbReference type="ARBA" id="ARBA00023136"/>
    </source>
</evidence>
<comment type="caution">
    <text evidence="7">The sequence shown here is derived from an EMBL/GenBank/DDBJ whole genome shotgun (WGS) entry which is preliminary data.</text>
</comment>
<gene>
    <name evidence="7" type="ORF">EII35_07720</name>
</gene>
<feature type="transmembrane region" description="Helical" evidence="5">
    <location>
        <begin position="303"/>
        <end position="323"/>
    </location>
</feature>
<feature type="transmembrane region" description="Helical" evidence="5">
    <location>
        <begin position="47"/>
        <end position="68"/>
    </location>
</feature>
<keyword evidence="3 5" id="KW-1133">Transmembrane helix</keyword>
<protein>
    <submittedName>
        <fullName evidence="7">MFS transporter</fullName>
    </submittedName>
</protein>
<sequence>MSPEAARRVSPTLTLIGILLLAFNLRPVAVAVGPAMAQIQADLGLGPTLAGVLTALPSLCFAVIGAAAPWLAHRIGAHRAIGAAYALLIGGQLGRAWVDGPWLFLGGSVVALAGMALANVLLPSLVRLHFPHRIGLVTSLYSLSLSIGLTLASAATVPLAAALGGWRAAFTAGTLLAVAAAVVWLPMLRLGRPHLHSGHGPVSVRMVAQSRSAWAMALFFALQSAVAYTIFGWMPSIYRAAGMGETEAGFMLAITTGAGIIPAFIIPAYVARRPQPIGMMLALSAAMALSFVGLLLAPLTVPWLWALLAAAGLSTFPLFLALLGMRATTATGTAALSGFVQSIGYLLASVAPFAFGVLQEVTGGWTWPLVMLLVLTVPMTITGVITCRDWIIEDQLVMTSRDPA</sequence>
<dbReference type="PANTHER" id="PTHR23523">
    <property type="match status" value="1"/>
</dbReference>
<organism evidence="7 8">
    <name type="scientific">Arachnia propionica</name>
    <dbReference type="NCBI Taxonomy" id="1750"/>
    <lineage>
        <taxon>Bacteria</taxon>
        <taxon>Bacillati</taxon>
        <taxon>Actinomycetota</taxon>
        <taxon>Actinomycetes</taxon>
        <taxon>Propionibacteriales</taxon>
        <taxon>Propionibacteriaceae</taxon>
        <taxon>Arachnia</taxon>
    </lineage>
</organism>
<name>A0A3P1WUB8_9ACTN</name>
<dbReference type="EMBL" id="RQYT01000014">
    <property type="protein sequence ID" value="RRD49626.1"/>
    <property type="molecule type" value="Genomic_DNA"/>
</dbReference>
<feature type="transmembrane region" description="Helical" evidence="5">
    <location>
        <begin position="104"/>
        <end position="122"/>
    </location>
</feature>
<dbReference type="GO" id="GO:0005886">
    <property type="term" value="C:plasma membrane"/>
    <property type="evidence" value="ECO:0007669"/>
    <property type="project" value="UniProtKB-SubCell"/>
</dbReference>
<keyword evidence="4 5" id="KW-0472">Membrane</keyword>
<dbReference type="Proteomes" id="UP000280935">
    <property type="component" value="Unassembled WGS sequence"/>
</dbReference>
<feature type="transmembrane region" description="Helical" evidence="5">
    <location>
        <begin position="213"/>
        <end position="238"/>
    </location>
</feature>
<feature type="transmembrane region" description="Helical" evidence="5">
    <location>
        <begin position="335"/>
        <end position="355"/>
    </location>
</feature>
<feature type="transmembrane region" description="Helical" evidence="5">
    <location>
        <begin position="367"/>
        <end position="391"/>
    </location>
</feature>
<reference evidence="7 8" key="1">
    <citation type="submission" date="2018-11" db="EMBL/GenBank/DDBJ databases">
        <title>Genomes From Bacteria Associated with the Canine Oral Cavity: a Test Case for Automated Genome-Based Taxonomic Assignment.</title>
        <authorList>
            <person name="Coil D.A."/>
            <person name="Jospin G."/>
            <person name="Darling A.E."/>
            <person name="Wallis C."/>
            <person name="Davis I.J."/>
            <person name="Harris S."/>
            <person name="Eisen J.A."/>
            <person name="Holcombe L.J."/>
            <person name="O'Flynn C."/>
        </authorList>
    </citation>
    <scope>NUCLEOTIDE SEQUENCE [LARGE SCALE GENOMIC DNA]</scope>
    <source>
        <strain evidence="7 8">OH2822_COT-296</strain>
    </source>
</reference>
<feature type="transmembrane region" description="Helical" evidence="5">
    <location>
        <begin position="166"/>
        <end position="185"/>
    </location>
</feature>
<evidence type="ECO:0000256" key="3">
    <source>
        <dbReference type="ARBA" id="ARBA00022989"/>
    </source>
</evidence>
<dbReference type="InterPro" id="IPR020846">
    <property type="entry name" value="MFS_dom"/>
</dbReference>
<keyword evidence="2 5" id="KW-0812">Transmembrane</keyword>
<dbReference type="Gene3D" id="1.20.1250.20">
    <property type="entry name" value="MFS general substrate transporter like domains"/>
    <property type="match status" value="1"/>
</dbReference>
<dbReference type="InterPro" id="IPR011701">
    <property type="entry name" value="MFS"/>
</dbReference>
<evidence type="ECO:0000256" key="1">
    <source>
        <dbReference type="ARBA" id="ARBA00004651"/>
    </source>
</evidence>
<feature type="transmembrane region" description="Helical" evidence="5">
    <location>
        <begin position="80"/>
        <end position="98"/>
    </location>
</feature>
<feature type="domain" description="Major facilitator superfamily (MFS) profile" evidence="6">
    <location>
        <begin position="10"/>
        <end position="395"/>
    </location>
</feature>
<evidence type="ECO:0000313" key="7">
    <source>
        <dbReference type="EMBL" id="RRD49626.1"/>
    </source>
</evidence>
<dbReference type="AlphaFoldDB" id="A0A3P1WUB8"/>
<dbReference type="Pfam" id="PF07690">
    <property type="entry name" value="MFS_1"/>
    <property type="match status" value="1"/>
</dbReference>